<reference evidence="2 3" key="1">
    <citation type="submission" date="2019-06" db="EMBL/GenBank/DDBJ databases">
        <title>Sequencing the genomes of 1000 actinobacteria strains.</title>
        <authorList>
            <person name="Klenk H.-P."/>
        </authorList>
    </citation>
    <scope>NUCLEOTIDE SEQUENCE [LARGE SCALE GENOMIC DNA]</scope>
    <source>
        <strain evidence="2 3">DSM 17305</strain>
    </source>
</reference>
<accession>A0A542EQK4</accession>
<evidence type="ECO:0000256" key="1">
    <source>
        <dbReference type="SAM" id="MobiDB-lite"/>
    </source>
</evidence>
<protein>
    <submittedName>
        <fullName evidence="2">Nucleic acid/nucleotide deaminase of polymorphic system toxin</fullName>
    </submittedName>
</protein>
<dbReference type="AlphaFoldDB" id="A0A542EQK4"/>
<proteinExistence type="predicted"/>
<organism evidence="2 3">
    <name type="scientific">Kribbella jejuensis</name>
    <dbReference type="NCBI Taxonomy" id="236068"/>
    <lineage>
        <taxon>Bacteria</taxon>
        <taxon>Bacillati</taxon>
        <taxon>Actinomycetota</taxon>
        <taxon>Actinomycetes</taxon>
        <taxon>Propionibacteriales</taxon>
        <taxon>Kribbellaceae</taxon>
        <taxon>Kribbella</taxon>
    </lineage>
</organism>
<dbReference type="Pfam" id="PF14428">
    <property type="entry name" value="DddA-like"/>
    <property type="match status" value="1"/>
</dbReference>
<gene>
    <name evidence="2" type="ORF">FB475_1768</name>
</gene>
<evidence type="ECO:0000313" key="3">
    <source>
        <dbReference type="Proteomes" id="UP000316298"/>
    </source>
</evidence>
<feature type="region of interest" description="Disordered" evidence="1">
    <location>
        <begin position="1"/>
        <end position="24"/>
    </location>
</feature>
<dbReference type="InterPro" id="IPR032724">
    <property type="entry name" value="SCP1.201-like"/>
</dbReference>
<sequence length="123" mass="13929">MRRLPKRNPDNNDPTTGILVDETGKRQSFVSGRGDYLEEKALDLCKEKGWQPFDRTRHTEIKVAVHMRLTGVERATLYLNNEPCDIPGANCRILLPRFLPPGAELVVYGPNGYRETFKGKSEG</sequence>
<dbReference type="Proteomes" id="UP000316298">
    <property type="component" value="Unassembled WGS sequence"/>
</dbReference>
<name>A0A542EQK4_9ACTN</name>
<dbReference type="EMBL" id="VFMM01000001">
    <property type="protein sequence ID" value="TQJ17642.1"/>
    <property type="molecule type" value="Genomic_DNA"/>
</dbReference>
<comment type="caution">
    <text evidence="2">The sequence shown here is derived from an EMBL/GenBank/DDBJ whole genome shotgun (WGS) entry which is preliminary data.</text>
</comment>
<keyword evidence="3" id="KW-1185">Reference proteome</keyword>
<evidence type="ECO:0000313" key="2">
    <source>
        <dbReference type="EMBL" id="TQJ17642.1"/>
    </source>
</evidence>